<evidence type="ECO:0000256" key="3">
    <source>
        <dbReference type="ARBA" id="ARBA00022833"/>
    </source>
</evidence>
<evidence type="ECO:0000256" key="2">
    <source>
        <dbReference type="ARBA" id="ARBA00022771"/>
    </source>
</evidence>
<dbReference type="CDD" id="cd16454">
    <property type="entry name" value="RING-H2_PA-TM-RING"/>
    <property type="match status" value="1"/>
</dbReference>
<keyword evidence="1" id="KW-0479">Metal-binding</keyword>
<evidence type="ECO:0000313" key="8">
    <source>
        <dbReference type="Proteomes" id="UP001530377"/>
    </source>
</evidence>
<evidence type="ECO:0000259" key="6">
    <source>
        <dbReference type="PROSITE" id="PS50089"/>
    </source>
</evidence>
<evidence type="ECO:0000256" key="1">
    <source>
        <dbReference type="ARBA" id="ARBA00022723"/>
    </source>
</evidence>
<dbReference type="Proteomes" id="UP001530377">
    <property type="component" value="Unassembled WGS sequence"/>
</dbReference>
<gene>
    <name evidence="7" type="ORF">ACHAXA_002957</name>
</gene>
<accession>A0ABD3RXY4</accession>
<dbReference type="SUPFAM" id="SSF57850">
    <property type="entry name" value="RING/U-box"/>
    <property type="match status" value="1"/>
</dbReference>
<feature type="region of interest" description="Disordered" evidence="5">
    <location>
        <begin position="1"/>
        <end position="39"/>
    </location>
</feature>
<keyword evidence="2 4" id="KW-0863">Zinc-finger</keyword>
<dbReference type="InterPro" id="IPR001841">
    <property type="entry name" value="Znf_RING"/>
</dbReference>
<dbReference type="PANTHER" id="PTHR45931:SF3">
    <property type="entry name" value="RING ZINC FINGER-CONTAINING PROTEIN"/>
    <property type="match status" value="1"/>
</dbReference>
<feature type="compositionally biased region" description="Basic and acidic residues" evidence="5">
    <location>
        <begin position="209"/>
        <end position="221"/>
    </location>
</feature>
<dbReference type="GO" id="GO:0008270">
    <property type="term" value="F:zinc ion binding"/>
    <property type="evidence" value="ECO:0007669"/>
    <property type="project" value="UniProtKB-KW"/>
</dbReference>
<feature type="domain" description="RING-type" evidence="6">
    <location>
        <begin position="499"/>
        <end position="540"/>
    </location>
</feature>
<dbReference type="Gene3D" id="3.30.40.10">
    <property type="entry name" value="Zinc/RING finger domain, C3HC4 (zinc finger)"/>
    <property type="match status" value="1"/>
</dbReference>
<dbReference type="AlphaFoldDB" id="A0ABD3RXY4"/>
<keyword evidence="3" id="KW-0862">Zinc</keyword>
<evidence type="ECO:0000313" key="7">
    <source>
        <dbReference type="EMBL" id="KAL3817045.1"/>
    </source>
</evidence>
<dbReference type="PANTHER" id="PTHR45931">
    <property type="entry name" value="SI:CH211-59O9.10"/>
    <property type="match status" value="1"/>
</dbReference>
<dbReference type="EMBL" id="JALLPB020000121">
    <property type="protein sequence ID" value="KAL3817045.1"/>
    <property type="molecule type" value="Genomic_DNA"/>
</dbReference>
<comment type="caution">
    <text evidence="7">The sequence shown here is derived from an EMBL/GenBank/DDBJ whole genome shotgun (WGS) entry which is preliminary data.</text>
</comment>
<dbReference type="Pfam" id="PF13639">
    <property type="entry name" value="zf-RING_2"/>
    <property type="match status" value="1"/>
</dbReference>
<feature type="region of interest" description="Disordered" evidence="5">
    <location>
        <begin position="80"/>
        <end position="109"/>
    </location>
</feature>
<feature type="region of interest" description="Disordered" evidence="5">
    <location>
        <begin position="157"/>
        <end position="306"/>
    </location>
</feature>
<evidence type="ECO:0000256" key="5">
    <source>
        <dbReference type="SAM" id="MobiDB-lite"/>
    </source>
</evidence>
<protein>
    <recommendedName>
        <fullName evidence="6">RING-type domain-containing protein</fullName>
    </recommendedName>
</protein>
<sequence>MINDPPSGHLQLEQRSQRRRRPRRHNNNHHHPAQPPYETRVQSFLRRHRNDPARRILIPPLFASLFVLYLRGLLGPDVVGSGYRAPGDDAGTIVERDDTTTSSSSSVARSVPLHAGLSVPSSSTSTPMPRSLADVVIANAEAAWRDRLDRINVKRARTERKEEREGVKGRRTRMKEEEGDSSSRGGDGTSSVAASRVGAEAVANGVDSGHPDTDEDQKGNRIDTGGAMATTTPPPRRIDDPPSSTRRAVQNDDDASESSEGGEGGGGQSHEGRGGGTGTGGGVPTTGSPLFPESIRTTGIGGATRDRMRTGVIRGDLPAGGGGGNVRGGFFVLIVACAVLRVCVDSLVARVLGLRYDVSGDGRRREGDNGDAGWRVRRRLPSLLFGRRGGGGGGLDGASRQRRMRMTDRGFQRFVDRLNAEREANGERRISADTLRHLAHGRDFDGNDYDRLHDLIEENGPAMGSFLSAMGATEAEIGRCPTRTVGEDDRDLLRHGVTCPVCLERYVIGDVVRTIPCFHAFHSTCIDPWLAQRAECPVCKHSSIG</sequence>
<proteinExistence type="predicted"/>
<dbReference type="SMART" id="SM00184">
    <property type="entry name" value="RING"/>
    <property type="match status" value="1"/>
</dbReference>
<name>A0ABD3RXY4_9STRA</name>
<evidence type="ECO:0000256" key="4">
    <source>
        <dbReference type="PROSITE-ProRule" id="PRU00175"/>
    </source>
</evidence>
<organism evidence="7 8">
    <name type="scientific">Cyclostephanos tholiformis</name>
    <dbReference type="NCBI Taxonomy" id="382380"/>
    <lineage>
        <taxon>Eukaryota</taxon>
        <taxon>Sar</taxon>
        <taxon>Stramenopiles</taxon>
        <taxon>Ochrophyta</taxon>
        <taxon>Bacillariophyta</taxon>
        <taxon>Coscinodiscophyceae</taxon>
        <taxon>Thalassiosirophycidae</taxon>
        <taxon>Stephanodiscales</taxon>
        <taxon>Stephanodiscaceae</taxon>
        <taxon>Cyclostephanos</taxon>
    </lineage>
</organism>
<feature type="compositionally biased region" description="Basic residues" evidence="5">
    <location>
        <begin position="17"/>
        <end position="32"/>
    </location>
</feature>
<feature type="compositionally biased region" description="Basic and acidic residues" evidence="5">
    <location>
        <begin position="159"/>
        <end position="168"/>
    </location>
</feature>
<dbReference type="InterPro" id="IPR051834">
    <property type="entry name" value="RING_finger_E3_ligase"/>
</dbReference>
<reference evidence="7 8" key="1">
    <citation type="submission" date="2024-10" db="EMBL/GenBank/DDBJ databases">
        <title>Updated reference genomes for cyclostephanoid diatoms.</title>
        <authorList>
            <person name="Roberts W.R."/>
            <person name="Alverson A.J."/>
        </authorList>
    </citation>
    <scope>NUCLEOTIDE SEQUENCE [LARGE SCALE GENOMIC DNA]</scope>
    <source>
        <strain evidence="7 8">AJA228-03</strain>
    </source>
</reference>
<feature type="compositionally biased region" description="Gly residues" evidence="5">
    <location>
        <begin position="261"/>
        <end position="284"/>
    </location>
</feature>
<dbReference type="PROSITE" id="PS50089">
    <property type="entry name" value="ZF_RING_2"/>
    <property type="match status" value="1"/>
</dbReference>
<keyword evidence="8" id="KW-1185">Reference proteome</keyword>
<dbReference type="InterPro" id="IPR013083">
    <property type="entry name" value="Znf_RING/FYVE/PHD"/>
</dbReference>